<dbReference type="AlphaFoldDB" id="A0A8E2FDH0"/>
<keyword evidence="3" id="KW-0732">Signal</keyword>
<protein>
    <recommendedName>
        <fullName evidence="6">Mid2 domain-containing protein</fullName>
    </recommendedName>
</protein>
<keyword evidence="2" id="KW-0812">Transmembrane</keyword>
<accession>A0A8E2FDH0</accession>
<evidence type="ECO:0008006" key="6">
    <source>
        <dbReference type="Google" id="ProtNLM"/>
    </source>
</evidence>
<dbReference type="PANTHER" id="PTHR16861:SF4">
    <property type="entry name" value="SH3 DOMAIN PROTEIN (AFU_ORTHOLOGUE AFUA_1G13610)"/>
    <property type="match status" value="1"/>
</dbReference>
<dbReference type="Proteomes" id="UP000250140">
    <property type="component" value="Unassembled WGS sequence"/>
</dbReference>
<gene>
    <name evidence="4" type="ORF">AOQ84DRAFT_207656</name>
</gene>
<evidence type="ECO:0000313" key="4">
    <source>
        <dbReference type="EMBL" id="OCL14805.1"/>
    </source>
</evidence>
<evidence type="ECO:0000313" key="5">
    <source>
        <dbReference type="Proteomes" id="UP000250140"/>
    </source>
</evidence>
<keyword evidence="2" id="KW-1133">Transmembrane helix</keyword>
<evidence type="ECO:0000256" key="1">
    <source>
        <dbReference type="SAM" id="MobiDB-lite"/>
    </source>
</evidence>
<name>A0A8E2FDH0_9PEZI</name>
<feature type="chain" id="PRO_5034846750" description="Mid2 domain-containing protein" evidence="3">
    <location>
        <begin position="28"/>
        <end position="306"/>
    </location>
</feature>
<feature type="signal peptide" evidence="3">
    <location>
        <begin position="1"/>
        <end position="27"/>
    </location>
</feature>
<feature type="region of interest" description="Disordered" evidence="1">
    <location>
        <begin position="154"/>
        <end position="185"/>
    </location>
</feature>
<dbReference type="EMBL" id="KV748527">
    <property type="protein sequence ID" value="OCL14805.1"/>
    <property type="molecule type" value="Genomic_DNA"/>
</dbReference>
<proteinExistence type="predicted"/>
<sequence>MMTQMRRITARIIHSHLFYFLLTSAQAQTTTSPAIALITSANFVGYTSADNNWSPTFCPTSSTWYETGTWGRCCPITASGANCGIWTSCSDHSIIFQSGRSTTTCNSPMSVCRTALILQNSDDKSPATYVGCGTGNWTAYRTPPQALVITITASSPATTNSPSSSTPTTSSPTSTSTSTPQPSSSKGWIAGVVLGPIALIAIAGLLWYIWILRRKQPQRQGSTEAIMQGALGGYPPSEPRQSYQQVPGYMYEQPYEQSYGQYYDPHKQAYDRATGVSLNAGAPIELSSTLVPVEVPAEPISPKNSR</sequence>
<keyword evidence="5" id="KW-1185">Reference proteome</keyword>
<reference evidence="4 5" key="1">
    <citation type="journal article" date="2016" name="Nat. Commun.">
        <title>Ectomycorrhizal ecology is imprinted in the genome of the dominant symbiotic fungus Cenococcum geophilum.</title>
        <authorList>
            <consortium name="DOE Joint Genome Institute"/>
            <person name="Peter M."/>
            <person name="Kohler A."/>
            <person name="Ohm R.A."/>
            <person name="Kuo A."/>
            <person name="Krutzmann J."/>
            <person name="Morin E."/>
            <person name="Arend M."/>
            <person name="Barry K.W."/>
            <person name="Binder M."/>
            <person name="Choi C."/>
            <person name="Clum A."/>
            <person name="Copeland A."/>
            <person name="Grisel N."/>
            <person name="Haridas S."/>
            <person name="Kipfer T."/>
            <person name="LaButti K."/>
            <person name="Lindquist E."/>
            <person name="Lipzen A."/>
            <person name="Maire R."/>
            <person name="Meier B."/>
            <person name="Mihaltcheva S."/>
            <person name="Molinier V."/>
            <person name="Murat C."/>
            <person name="Poggeler S."/>
            <person name="Quandt C.A."/>
            <person name="Sperisen C."/>
            <person name="Tritt A."/>
            <person name="Tisserant E."/>
            <person name="Crous P.W."/>
            <person name="Henrissat B."/>
            <person name="Nehls U."/>
            <person name="Egli S."/>
            <person name="Spatafora J.W."/>
            <person name="Grigoriev I.V."/>
            <person name="Martin F.M."/>
        </authorList>
    </citation>
    <scope>NUCLEOTIDE SEQUENCE [LARGE SCALE GENOMIC DNA]</scope>
    <source>
        <strain evidence="4 5">CBS 207.34</strain>
    </source>
</reference>
<organism evidence="4 5">
    <name type="scientific">Glonium stellatum</name>
    <dbReference type="NCBI Taxonomy" id="574774"/>
    <lineage>
        <taxon>Eukaryota</taxon>
        <taxon>Fungi</taxon>
        <taxon>Dikarya</taxon>
        <taxon>Ascomycota</taxon>
        <taxon>Pezizomycotina</taxon>
        <taxon>Dothideomycetes</taxon>
        <taxon>Pleosporomycetidae</taxon>
        <taxon>Gloniales</taxon>
        <taxon>Gloniaceae</taxon>
        <taxon>Glonium</taxon>
    </lineage>
</organism>
<evidence type="ECO:0000256" key="3">
    <source>
        <dbReference type="SAM" id="SignalP"/>
    </source>
</evidence>
<keyword evidence="2" id="KW-0472">Membrane</keyword>
<evidence type="ECO:0000256" key="2">
    <source>
        <dbReference type="SAM" id="Phobius"/>
    </source>
</evidence>
<dbReference type="PANTHER" id="PTHR16861">
    <property type="entry name" value="GLYCOPROTEIN 38"/>
    <property type="match status" value="1"/>
</dbReference>
<feature type="transmembrane region" description="Helical" evidence="2">
    <location>
        <begin position="188"/>
        <end position="210"/>
    </location>
</feature>
<dbReference type="OrthoDB" id="4347164at2759"/>